<dbReference type="Proteomes" id="UP000779809">
    <property type="component" value="Unassembled WGS sequence"/>
</dbReference>
<dbReference type="GO" id="GO:0008360">
    <property type="term" value="P:regulation of cell shape"/>
    <property type="evidence" value="ECO:0007669"/>
    <property type="project" value="UniProtKB-KW"/>
</dbReference>
<comment type="miscellaneous">
    <text evidence="14">Bacitracin is thought to be involved in the inhibition of peptidoglycan synthesis by sequestering undecaprenyl diphosphate, thereby reducing the pool of lipid carrier available.</text>
</comment>
<keyword evidence="5 14" id="KW-1003">Cell membrane</keyword>
<feature type="transmembrane region" description="Helical" evidence="14">
    <location>
        <begin position="84"/>
        <end position="107"/>
    </location>
</feature>
<keyword evidence="14" id="KW-0133">Cell shape</keyword>
<feature type="transmembrane region" description="Helical" evidence="14">
    <location>
        <begin position="43"/>
        <end position="63"/>
    </location>
</feature>
<comment type="function">
    <text evidence="14">Catalyzes the dephosphorylation of undecaprenyl diphosphate (UPP). Confers resistance to bacitracin.</text>
</comment>
<keyword evidence="8 14" id="KW-1133">Transmembrane helix</keyword>
<gene>
    <name evidence="14" type="primary">uppP</name>
    <name evidence="15" type="ORF">HYX28_03785</name>
</gene>
<organism evidence="15 16">
    <name type="scientific">Candidatus Korobacter versatilis</name>
    <dbReference type="NCBI Taxonomy" id="658062"/>
    <lineage>
        <taxon>Bacteria</taxon>
        <taxon>Pseudomonadati</taxon>
        <taxon>Acidobacteriota</taxon>
        <taxon>Terriglobia</taxon>
        <taxon>Terriglobales</taxon>
        <taxon>Candidatus Korobacteraceae</taxon>
        <taxon>Candidatus Korobacter</taxon>
    </lineage>
</organism>
<evidence type="ECO:0000256" key="11">
    <source>
        <dbReference type="ARBA" id="ARBA00032707"/>
    </source>
</evidence>
<evidence type="ECO:0000256" key="4">
    <source>
        <dbReference type="ARBA" id="ARBA00021581"/>
    </source>
</evidence>
<comment type="catalytic activity">
    <reaction evidence="13 14">
        <text>di-trans,octa-cis-undecaprenyl diphosphate + H2O = di-trans,octa-cis-undecaprenyl phosphate + phosphate + H(+)</text>
        <dbReference type="Rhea" id="RHEA:28094"/>
        <dbReference type="ChEBI" id="CHEBI:15377"/>
        <dbReference type="ChEBI" id="CHEBI:15378"/>
        <dbReference type="ChEBI" id="CHEBI:43474"/>
        <dbReference type="ChEBI" id="CHEBI:58405"/>
        <dbReference type="ChEBI" id="CHEBI:60392"/>
        <dbReference type="EC" id="3.6.1.27"/>
    </reaction>
</comment>
<sequence length="288" mass="31563">MHDYLVSLLLGVVEGLTEFLPVSSTAHLRITESFLGIDLASGYWKMYSIVIQLGAILAVPLYFRKRITESLRTFPRGIRGDKTWLTHPLSLVGIAFVCTAVPSLLLTKVIGHNLEKLSVMAWSLIIGGVLMWLIDYYYGAPVTPHPTQSIEDVGIGQAIWVGCCQVLSAVFPGTSRSMATIAAGQMAGMSRAAALEFSFFLAMPTMAAAVVYDLYKSFHVKPGGAEIGAAPASAHEWLVLAIGFVVSFLVALGVVHWFMRWVRRRGFWPFAIYRIAAGVLVLWWAARA</sequence>
<dbReference type="GO" id="GO:0005886">
    <property type="term" value="C:plasma membrane"/>
    <property type="evidence" value="ECO:0007669"/>
    <property type="project" value="UniProtKB-SubCell"/>
</dbReference>
<evidence type="ECO:0000256" key="1">
    <source>
        <dbReference type="ARBA" id="ARBA00004651"/>
    </source>
</evidence>
<evidence type="ECO:0000256" key="3">
    <source>
        <dbReference type="ARBA" id="ARBA00012374"/>
    </source>
</evidence>
<accession>A0A932A7B1</accession>
<keyword evidence="14" id="KW-0573">Peptidoglycan synthesis</keyword>
<evidence type="ECO:0000256" key="5">
    <source>
        <dbReference type="ARBA" id="ARBA00022475"/>
    </source>
</evidence>
<feature type="transmembrane region" description="Helical" evidence="14">
    <location>
        <begin position="237"/>
        <end position="259"/>
    </location>
</feature>
<dbReference type="EC" id="3.6.1.27" evidence="3 14"/>
<evidence type="ECO:0000256" key="8">
    <source>
        <dbReference type="ARBA" id="ARBA00022989"/>
    </source>
</evidence>
<dbReference type="HAMAP" id="MF_01006">
    <property type="entry name" value="Undec_diphosphatase"/>
    <property type="match status" value="1"/>
</dbReference>
<keyword evidence="14" id="KW-0961">Cell wall biogenesis/degradation</keyword>
<evidence type="ECO:0000256" key="12">
    <source>
        <dbReference type="ARBA" id="ARBA00032932"/>
    </source>
</evidence>
<feature type="transmembrane region" description="Helical" evidence="14">
    <location>
        <begin position="193"/>
        <end position="212"/>
    </location>
</feature>
<reference evidence="15" key="1">
    <citation type="submission" date="2020-07" db="EMBL/GenBank/DDBJ databases">
        <title>Huge and variable diversity of episymbiotic CPR bacteria and DPANN archaea in groundwater ecosystems.</title>
        <authorList>
            <person name="He C.Y."/>
            <person name="Keren R."/>
            <person name="Whittaker M."/>
            <person name="Farag I.F."/>
            <person name="Doudna J."/>
            <person name="Cate J.H.D."/>
            <person name="Banfield J.F."/>
        </authorList>
    </citation>
    <scope>NUCLEOTIDE SEQUENCE</scope>
    <source>
        <strain evidence="15">NC_groundwater_580_Pr5_B-0.1um_64_19</strain>
    </source>
</reference>
<dbReference type="EMBL" id="JACPNR010000004">
    <property type="protein sequence ID" value="MBI2677882.1"/>
    <property type="molecule type" value="Genomic_DNA"/>
</dbReference>
<evidence type="ECO:0000256" key="10">
    <source>
        <dbReference type="ARBA" id="ARBA00023251"/>
    </source>
</evidence>
<name>A0A932A7B1_9BACT</name>
<comment type="subcellular location">
    <subcellularLocation>
        <location evidence="1 14">Cell membrane</location>
        <topology evidence="1 14">Multi-pass membrane protein</topology>
    </subcellularLocation>
</comment>
<evidence type="ECO:0000256" key="2">
    <source>
        <dbReference type="ARBA" id="ARBA00010621"/>
    </source>
</evidence>
<evidence type="ECO:0000256" key="13">
    <source>
        <dbReference type="ARBA" id="ARBA00047594"/>
    </source>
</evidence>
<evidence type="ECO:0000256" key="7">
    <source>
        <dbReference type="ARBA" id="ARBA00022801"/>
    </source>
</evidence>
<evidence type="ECO:0000313" key="16">
    <source>
        <dbReference type="Proteomes" id="UP000779809"/>
    </source>
</evidence>
<evidence type="ECO:0000256" key="6">
    <source>
        <dbReference type="ARBA" id="ARBA00022692"/>
    </source>
</evidence>
<dbReference type="GO" id="GO:0046677">
    <property type="term" value="P:response to antibiotic"/>
    <property type="evidence" value="ECO:0007669"/>
    <property type="project" value="UniProtKB-UniRule"/>
</dbReference>
<dbReference type="InterPro" id="IPR003824">
    <property type="entry name" value="UppP"/>
</dbReference>
<evidence type="ECO:0000313" key="15">
    <source>
        <dbReference type="EMBL" id="MBI2677882.1"/>
    </source>
</evidence>
<protein>
    <recommendedName>
        <fullName evidence="4 14">Undecaprenyl-diphosphatase</fullName>
        <ecNumber evidence="3 14">3.6.1.27</ecNumber>
    </recommendedName>
    <alternativeName>
        <fullName evidence="12 14">Bacitracin resistance protein</fullName>
    </alternativeName>
    <alternativeName>
        <fullName evidence="11 14">Undecaprenyl pyrophosphate phosphatase</fullName>
    </alternativeName>
</protein>
<evidence type="ECO:0000256" key="14">
    <source>
        <dbReference type="HAMAP-Rule" id="MF_01006"/>
    </source>
</evidence>
<keyword evidence="9 14" id="KW-0472">Membrane</keyword>
<dbReference type="AlphaFoldDB" id="A0A932A7B1"/>
<dbReference type="Pfam" id="PF02673">
    <property type="entry name" value="BacA"/>
    <property type="match status" value="1"/>
</dbReference>
<keyword evidence="7 14" id="KW-0378">Hydrolase</keyword>
<dbReference type="GO" id="GO:0050380">
    <property type="term" value="F:undecaprenyl-diphosphatase activity"/>
    <property type="evidence" value="ECO:0007669"/>
    <property type="project" value="UniProtKB-UniRule"/>
</dbReference>
<dbReference type="PANTHER" id="PTHR30622">
    <property type="entry name" value="UNDECAPRENYL-DIPHOSPHATASE"/>
    <property type="match status" value="1"/>
</dbReference>
<comment type="caution">
    <text evidence="15">The sequence shown here is derived from an EMBL/GenBank/DDBJ whole genome shotgun (WGS) entry which is preliminary data.</text>
</comment>
<proteinExistence type="inferred from homology"/>
<dbReference type="GO" id="GO:0071555">
    <property type="term" value="P:cell wall organization"/>
    <property type="evidence" value="ECO:0007669"/>
    <property type="project" value="UniProtKB-KW"/>
</dbReference>
<comment type="similarity">
    <text evidence="2 14">Belongs to the UppP family.</text>
</comment>
<feature type="transmembrane region" description="Helical" evidence="14">
    <location>
        <begin position="119"/>
        <end position="138"/>
    </location>
</feature>
<feature type="transmembrane region" description="Helical" evidence="14">
    <location>
        <begin position="266"/>
        <end position="286"/>
    </location>
</feature>
<dbReference type="PANTHER" id="PTHR30622:SF3">
    <property type="entry name" value="UNDECAPRENYL-DIPHOSPHATASE"/>
    <property type="match status" value="1"/>
</dbReference>
<evidence type="ECO:0000256" key="9">
    <source>
        <dbReference type="ARBA" id="ARBA00023136"/>
    </source>
</evidence>
<keyword evidence="6 14" id="KW-0812">Transmembrane</keyword>
<dbReference type="GO" id="GO:0009252">
    <property type="term" value="P:peptidoglycan biosynthetic process"/>
    <property type="evidence" value="ECO:0007669"/>
    <property type="project" value="UniProtKB-KW"/>
</dbReference>
<keyword evidence="10 14" id="KW-0046">Antibiotic resistance</keyword>